<keyword evidence="6 7" id="KW-0472">Membrane</keyword>
<protein>
    <submittedName>
        <fullName evidence="9">DedA family protein</fullName>
    </submittedName>
</protein>
<comment type="caution">
    <text evidence="9">The sequence shown here is derived from an EMBL/GenBank/DDBJ whole genome shotgun (WGS) entry which is preliminary data.</text>
</comment>
<dbReference type="PANTHER" id="PTHR30353:SF15">
    <property type="entry name" value="INNER MEMBRANE PROTEIN YABI"/>
    <property type="match status" value="1"/>
</dbReference>
<dbReference type="PANTHER" id="PTHR30353">
    <property type="entry name" value="INNER MEMBRANE PROTEIN DEDA-RELATED"/>
    <property type="match status" value="1"/>
</dbReference>
<comment type="subcellular location">
    <subcellularLocation>
        <location evidence="1 7">Cell membrane</location>
        <topology evidence="1 7">Multi-pass membrane protein</topology>
    </subcellularLocation>
</comment>
<evidence type="ECO:0000256" key="3">
    <source>
        <dbReference type="ARBA" id="ARBA00022475"/>
    </source>
</evidence>
<keyword evidence="5 7" id="KW-1133">Transmembrane helix</keyword>
<keyword evidence="3 7" id="KW-1003">Cell membrane</keyword>
<evidence type="ECO:0000256" key="5">
    <source>
        <dbReference type="ARBA" id="ARBA00022989"/>
    </source>
</evidence>
<keyword evidence="4 7" id="KW-0812">Transmembrane</keyword>
<feature type="domain" description="VTT" evidence="8">
    <location>
        <begin position="39"/>
        <end position="163"/>
    </location>
</feature>
<name>A0ABU4ZVU5_9HYPH</name>
<reference evidence="9 10" key="1">
    <citation type="submission" date="2023-08" db="EMBL/GenBank/DDBJ databases">
        <title>Implementing the SeqCode for naming new Mesorhizobium species isolated from Vachellia karroo root nodules.</title>
        <authorList>
            <person name="Van Lill M."/>
        </authorList>
    </citation>
    <scope>NUCLEOTIDE SEQUENCE [LARGE SCALE GENOMIC DNA]</scope>
    <source>
        <strain evidence="9 10">VK25D</strain>
    </source>
</reference>
<dbReference type="RefSeq" id="WP_320244969.1">
    <property type="nucleotide sequence ID" value="NZ_JAVIIQ010000001.1"/>
</dbReference>
<feature type="transmembrane region" description="Helical" evidence="7">
    <location>
        <begin position="178"/>
        <end position="203"/>
    </location>
</feature>
<evidence type="ECO:0000313" key="10">
    <source>
        <dbReference type="Proteomes" id="UP001285154"/>
    </source>
</evidence>
<dbReference type="InterPro" id="IPR032816">
    <property type="entry name" value="VTT_dom"/>
</dbReference>
<evidence type="ECO:0000313" key="9">
    <source>
        <dbReference type="EMBL" id="MDX8529534.1"/>
    </source>
</evidence>
<comment type="similarity">
    <text evidence="2 7">Belongs to the DedA family.</text>
</comment>
<proteinExistence type="inferred from homology"/>
<dbReference type="InterPro" id="IPR032818">
    <property type="entry name" value="DedA-like"/>
</dbReference>
<dbReference type="Pfam" id="PF09335">
    <property type="entry name" value="VTT_dom"/>
    <property type="match status" value="1"/>
</dbReference>
<keyword evidence="10" id="KW-1185">Reference proteome</keyword>
<feature type="transmembrane region" description="Helical" evidence="7">
    <location>
        <begin position="32"/>
        <end position="56"/>
    </location>
</feature>
<evidence type="ECO:0000256" key="2">
    <source>
        <dbReference type="ARBA" id="ARBA00010792"/>
    </source>
</evidence>
<evidence type="ECO:0000256" key="6">
    <source>
        <dbReference type="ARBA" id="ARBA00023136"/>
    </source>
</evidence>
<evidence type="ECO:0000256" key="1">
    <source>
        <dbReference type="ARBA" id="ARBA00004651"/>
    </source>
</evidence>
<feature type="transmembrane region" description="Helical" evidence="7">
    <location>
        <begin position="63"/>
        <end position="84"/>
    </location>
</feature>
<organism evidence="9 10">
    <name type="scientific">Mesorhizobium vachelliae</name>
    <dbReference type="NCBI Taxonomy" id="3072309"/>
    <lineage>
        <taxon>Bacteria</taxon>
        <taxon>Pseudomonadati</taxon>
        <taxon>Pseudomonadota</taxon>
        <taxon>Alphaproteobacteria</taxon>
        <taxon>Hyphomicrobiales</taxon>
        <taxon>Phyllobacteriaceae</taxon>
        <taxon>Mesorhizobium</taxon>
    </lineage>
</organism>
<dbReference type="Proteomes" id="UP001285154">
    <property type="component" value="Unassembled WGS sequence"/>
</dbReference>
<feature type="transmembrane region" description="Helical" evidence="7">
    <location>
        <begin position="145"/>
        <end position="166"/>
    </location>
</feature>
<evidence type="ECO:0000256" key="4">
    <source>
        <dbReference type="ARBA" id="ARBA00022692"/>
    </source>
</evidence>
<sequence length="213" mass="22687">MESFVDQCVRLIETHQAWAGVLVGLLAFGESLILIGILLPGTTVLVIVGGLVGAGLIHPLPVVVAAIIGAALGDIVSYYLGIWLGRGVVHKWPLNRHRNEIARARLFFRRYGFAAIFLGRFFGPVRATVPLVAGMMGMDRSRFQLANILSALVWAPAILMPGWLAAKGAGELIHFNATNILLLAAVAIVAAIVVALGGIKLLARSGRRSRGRA</sequence>
<dbReference type="EMBL" id="JAVIIQ010000001">
    <property type="protein sequence ID" value="MDX8529534.1"/>
    <property type="molecule type" value="Genomic_DNA"/>
</dbReference>
<gene>
    <name evidence="9" type="ORF">RFM42_00990</name>
</gene>
<accession>A0ABU4ZVU5</accession>
<evidence type="ECO:0000259" key="8">
    <source>
        <dbReference type="Pfam" id="PF09335"/>
    </source>
</evidence>
<evidence type="ECO:0000256" key="7">
    <source>
        <dbReference type="RuleBase" id="RU367016"/>
    </source>
</evidence>